<feature type="region of interest" description="Disordered" evidence="1">
    <location>
        <begin position="429"/>
        <end position="488"/>
    </location>
</feature>
<feature type="region of interest" description="Disordered" evidence="1">
    <location>
        <begin position="218"/>
        <end position="247"/>
    </location>
</feature>
<feature type="compositionally biased region" description="Polar residues" evidence="1">
    <location>
        <begin position="465"/>
        <end position="478"/>
    </location>
</feature>
<feature type="compositionally biased region" description="Basic and acidic residues" evidence="1">
    <location>
        <begin position="171"/>
        <end position="180"/>
    </location>
</feature>
<feature type="compositionally biased region" description="Basic and acidic residues" evidence="1">
    <location>
        <begin position="1"/>
        <end position="10"/>
    </location>
</feature>
<gene>
    <name evidence="2" type="ORF">TIFTF001_028827</name>
</gene>
<feature type="compositionally biased region" description="Polar residues" evidence="1">
    <location>
        <begin position="303"/>
        <end position="317"/>
    </location>
</feature>
<keyword evidence="3" id="KW-1185">Reference proteome</keyword>
<organism evidence="2 3">
    <name type="scientific">Ficus carica</name>
    <name type="common">Common fig</name>
    <dbReference type="NCBI Taxonomy" id="3494"/>
    <lineage>
        <taxon>Eukaryota</taxon>
        <taxon>Viridiplantae</taxon>
        <taxon>Streptophyta</taxon>
        <taxon>Embryophyta</taxon>
        <taxon>Tracheophyta</taxon>
        <taxon>Spermatophyta</taxon>
        <taxon>Magnoliopsida</taxon>
        <taxon>eudicotyledons</taxon>
        <taxon>Gunneridae</taxon>
        <taxon>Pentapetalae</taxon>
        <taxon>rosids</taxon>
        <taxon>fabids</taxon>
        <taxon>Rosales</taxon>
        <taxon>Moraceae</taxon>
        <taxon>Ficeae</taxon>
        <taxon>Ficus</taxon>
    </lineage>
</organism>
<feature type="compositionally biased region" description="Polar residues" evidence="1">
    <location>
        <begin position="181"/>
        <end position="190"/>
    </location>
</feature>
<feature type="region of interest" description="Disordered" evidence="1">
    <location>
        <begin position="260"/>
        <end position="284"/>
    </location>
</feature>
<feature type="region of interest" description="Disordered" evidence="1">
    <location>
        <begin position="705"/>
        <end position="732"/>
    </location>
</feature>
<feature type="region of interest" description="Disordered" evidence="1">
    <location>
        <begin position="1"/>
        <end position="54"/>
    </location>
</feature>
<feature type="compositionally biased region" description="Basic and acidic residues" evidence="1">
    <location>
        <begin position="218"/>
        <end position="228"/>
    </location>
</feature>
<dbReference type="PANTHER" id="PTHR34461">
    <property type="entry name" value="EXPRESSED PROTEIN"/>
    <property type="match status" value="1"/>
</dbReference>
<feature type="compositionally biased region" description="Polar residues" evidence="1">
    <location>
        <begin position="436"/>
        <end position="454"/>
    </location>
</feature>
<comment type="caution">
    <text evidence="2">The sequence shown here is derived from an EMBL/GenBank/DDBJ whole genome shotgun (WGS) entry which is preliminary data.</text>
</comment>
<protein>
    <submittedName>
        <fullName evidence="2">Uncharacterized protein</fullName>
    </submittedName>
</protein>
<name>A0AA88IX49_FICCA</name>
<evidence type="ECO:0000313" key="2">
    <source>
        <dbReference type="EMBL" id="GMN59733.1"/>
    </source>
</evidence>
<feature type="region of interest" description="Disordered" evidence="1">
    <location>
        <begin position="171"/>
        <end position="204"/>
    </location>
</feature>
<evidence type="ECO:0000256" key="1">
    <source>
        <dbReference type="SAM" id="MobiDB-lite"/>
    </source>
</evidence>
<accession>A0AA88IX49</accession>
<sequence>MTEVLDEKCAAKTPSPEDEVSADPRITENCGNGIGKPSKGNPQTKIDSDSKTKPFLRPCFRGKVFKTPGSLSYRRLLPYLMDISKNDSGTGENDWCPKLDKNLEEKSQARQASQSEVASKYGVDKNIILLECLEVDKISEEMKPQAMKALQSEEASKDGIDKSTILVEFPELDKALEEKQPQATQTSQSEEASKDGDGKNRISIDGVDKNRILLECPKVDKVSGEKKPQAMQALQSEESSKNGVDKSPILVQFSVLDKVSEEKQPQATRTSQNEEASKDGVGKNRISVECSELDKVLEEKQPQAMQTSRSEEASNSISAGYRNRHYDTIIQDCAIESSKSDKVKLTSSENVSLSPSATGADECWSMPLVNDLQNSEVGLSCEDQKLTNLDCLVPIAVKDLMDTRDDFVNKPVKYVGTIENDSCFQCDVQDGDIPNTEETTSLDAEGQKPNQVNDQRAGEDDEVPNQANNLNEKSNQMTPPDVEIFGKPELEGNEVDGADFVLQNRDLLEEKVPSGVNHGNASLDYNTRDESNSLCRGDLKPRSRMKLFRSPGSLSYRRMLPFLMNIANDNSANGHCANHQMDLKRPSPLAFDNVETPLDKSNGFGFEESQKDHSAALQMAVQISVQDSSNDKGNEISSEHDMEIQASFISQKEDPLPVKEAVSSTPSEMETSPKRSSLERAEQDTGRPFASLCFSSCESSSKEELSISNSNQSSVKTEGDLSRSALESSDGMKSVEEDKLCYATPQSRLVPFSSVTPFGVPKKGILKRNPRGCRGLCPCLNCASFRLHAERGFEFSRNQLEDAGEVVLDLIKELSYLRNVLEKSADAADNHFVNVNQILKASLSVSEDRVYEGVKEASRKASEAEELAKDRLNQMYYDLGVHCRITCLEPPRVRFANRVEENVILKTSFQSKKVLKQEKEKGQR</sequence>
<dbReference type="EMBL" id="BTGU01000090">
    <property type="protein sequence ID" value="GMN59733.1"/>
    <property type="molecule type" value="Genomic_DNA"/>
</dbReference>
<feature type="compositionally biased region" description="Basic and acidic residues" evidence="1">
    <location>
        <begin position="191"/>
        <end position="204"/>
    </location>
</feature>
<proteinExistence type="predicted"/>
<dbReference type="Proteomes" id="UP001187192">
    <property type="component" value="Unassembled WGS sequence"/>
</dbReference>
<dbReference type="AlphaFoldDB" id="A0AA88IX49"/>
<feature type="region of interest" description="Disordered" evidence="1">
    <location>
        <begin position="648"/>
        <end position="686"/>
    </location>
</feature>
<feature type="region of interest" description="Disordered" evidence="1">
    <location>
        <begin position="298"/>
        <end position="317"/>
    </location>
</feature>
<dbReference type="PANTHER" id="PTHR34461:SF4">
    <property type="entry name" value="OS01G0101800 PROTEIN"/>
    <property type="match status" value="1"/>
</dbReference>
<evidence type="ECO:0000313" key="3">
    <source>
        <dbReference type="Proteomes" id="UP001187192"/>
    </source>
</evidence>
<reference evidence="2" key="1">
    <citation type="submission" date="2023-07" db="EMBL/GenBank/DDBJ databases">
        <title>draft genome sequence of fig (Ficus carica).</title>
        <authorList>
            <person name="Takahashi T."/>
            <person name="Nishimura K."/>
        </authorList>
    </citation>
    <scope>NUCLEOTIDE SEQUENCE</scope>
</reference>
<feature type="compositionally biased region" description="Polar residues" evidence="1">
    <location>
        <begin position="265"/>
        <end position="274"/>
    </location>
</feature>
<feature type="compositionally biased region" description="Basic and acidic residues" evidence="1">
    <location>
        <begin position="671"/>
        <end position="685"/>
    </location>
</feature>